<proteinExistence type="predicted"/>
<dbReference type="PANTHER" id="PTHR46890">
    <property type="entry name" value="NON-LTR RETROLELEMENT REVERSE TRANSCRIPTASE-LIKE PROTEIN-RELATED"/>
    <property type="match status" value="1"/>
</dbReference>
<dbReference type="CDD" id="cd06222">
    <property type="entry name" value="RNase_H_like"/>
    <property type="match status" value="1"/>
</dbReference>
<accession>A0AAF0Q2K6</accession>
<dbReference type="Pfam" id="PF13966">
    <property type="entry name" value="zf-RVT"/>
    <property type="match status" value="1"/>
</dbReference>
<dbReference type="InterPro" id="IPR036397">
    <property type="entry name" value="RNaseH_sf"/>
</dbReference>
<dbReference type="GO" id="GO:0004523">
    <property type="term" value="F:RNA-DNA hybrid ribonuclease activity"/>
    <property type="evidence" value="ECO:0007669"/>
    <property type="project" value="InterPro"/>
</dbReference>
<feature type="region of interest" description="Disordered" evidence="1">
    <location>
        <begin position="657"/>
        <end position="684"/>
    </location>
</feature>
<dbReference type="InterPro" id="IPR012337">
    <property type="entry name" value="RNaseH-like_sf"/>
</dbReference>
<dbReference type="InterPro" id="IPR052343">
    <property type="entry name" value="Retrotransposon-Effector_Assoc"/>
</dbReference>
<dbReference type="Proteomes" id="UP001234989">
    <property type="component" value="Chromosome 2"/>
</dbReference>
<sequence>MWRLHQKLKRVTATLSTWSKHAYGNIFTKVKEFEEKIRNSEAALMTNNNEDDRQKLHLLNANYIKYLKMEESVLKQKTQLQWFKDGDANTKYFHALVRGRRRRLFLHKICTENDVWIQGEKQLAQAACDYYQQMFTGHTERIDERVLQLIPTSVTLEQNELLQALPSIEELRQVVFAMNPNSTAGPDGIGGKFYQAYWSMINEDLLAAVQSFFCGNIMPKFMSHACLVLLPKTEQPTRFSDLRPISLSNFTNKIISKILSMRLATIFPLLLSDNQFGRGALANSTTDISSLNNATIAHFLVNGKWNERKLRLHDPPLLIPSILNTNVQLVQGVKVSAIWKITEAGNFTCKSAWEICKKKKNTTIINSQLWHRHIPFKMSFLLWRAIRHKLPTNETLANFGVEPVKCYCCIQQGWDDIEHIFIQGNFAGHIWKFFTESLGLNFQQISLTNYLLCWSDIAGKNTAYKTIIQTLPIVICWNLWKTRCSAKYGGKTSKVVAYIEKCKQEVRITVVMWKTPTCNRYKLNTDGSAIHNPGKIGGGGILRVDQGNIVYAFAIPLGEGNNNQAEIQAAIFGLNWCIQHVHRNGTEPPEKQLRQSDQAPSTRNSNSYKPQPDASPESSDNSSKLRRNEAILVVISEEELDWARKIISLKQSGMIHVNSSRNNKSPSKDLPTIEKSHSSSGQIGRSTMANLGEIAEKSPQLRPQIRIASDEMNDISTTGESSPDQRVHHTPILTRLDGGITGGVNSGQVTANPVNNGEETLHQTNPREKDNIPEVTKPLIQHETNNGVFAKLQVKVTAQLEDHN</sequence>
<evidence type="ECO:0000313" key="5">
    <source>
        <dbReference type="Proteomes" id="UP001234989"/>
    </source>
</evidence>
<name>A0AAF0Q2K6_SOLVR</name>
<dbReference type="Gene3D" id="3.30.420.10">
    <property type="entry name" value="Ribonuclease H-like superfamily/Ribonuclease H"/>
    <property type="match status" value="1"/>
</dbReference>
<reference evidence="4" key="1">
    <citation type="submission" date="2023-08" db="EMBL/GenBank/DDBJ databases">
        <title>A de novo genome assembly of Solanum verrucosum Schlechtendal, a Mexican diploid species geographically isolated from the other diploid A-genome species in potato relatives.</title>
        <authorList>
            <person name="Hosaka K."/>
        </authorList>
    </citation>
    <scope>NUCLEOTIDE SEQUENCE</scope>
    <source>
        <tissue evidence="4">Young leaves</tissue>
    </source>
</reference>
<organism evidence="4 5">
    <name type="scientific">Solanum verrucosum</name>
    <dbReference type="NCBI Taxonomy" id="315347"/>
    <lineage>
        <taxon>Eukaryota</taxon>
        <taxon>Viridiplantae</taxon>
        <taxon>Streptophyta</taxon>
        <taxon>Embryophyta</taxon>
        <taxon>Tracheophyta</taxon>
        <taxon>Spermatophyta</taxon>
        <taxon>Magnoliopsida</taxon>
        <taxon>eudicotyledons</taxon>
        <taxon>Gunneridae</taxon>
        <taxon>Pentapetalae</taxon>
        <taxon>asterids</taxon>
        <taxon>lamiids</taxon>
        <taxon>Solanales</taxon>
        <taxon>Solanaceae</taxon>
        <taxon>Solanoideae</taxon>
        <taxon>Solaneae</taxon>
        <taxon>Solanum</taxon>
    </lineage>
</organism>
<dbReference type="GO" id="GO:0003676">
    <property type="term" value="F:nucleic acid binding"/>
    <property type="evidence" value="ECO:0007669"/>
    <property type="project" value="InterPro"/>
</dbReference>
<dbReference type="AlphaFoldDB" id="A0AAF0Q2K6"/>
<feature type="compositionally biased region" description="Polar residues" evidence="1">
    <location>
        <begin position="595"/>
        <end position="609"/>
    </location>
</feature>
<dbReference type="Pfam" id="PF13456">
    <property type="entry name" value="RVT_3"/>
    <property type="match status" value="1"/>
</dbReference>
<feature type="region of interest" description="Disordered" evidence="1">
    <location>
        <begin position="584"/>
        <end position="625"/>
    </location>
</feature>
<dbReference type="InterPro" id="IPR002156">
    <property type="entry name" value="RNaseH_domain"/>
</dbReference>
<evidence type="ECO:0000259" key="3">
    <source>
        <dbReference type="Pfam" id="PF13966"/>
    </source>
</evidence>
<protein>
    <recommendedName>
        <fullName evidence="6">Reverse transcriptase zinc-binding domain-containing protein</fullName>
    </recommendedName>
</protein>
<evidence type="ECO:0000256" key="1">
    <source>
        <dbReference type="SAM" id="MobiDB-lite"/>
    </source>
</evidence>
<evidence type="ECO:0008006" key="6">
    <source>
        <dbReference type="Google" id="ProtNLM"/>
    </source>
</evidence>
<keyword evidence="5" id="KW-1185">Reference proteome</keyword>
<feature type="domain" description="Reverse transcriptase zinc-binding" evidence="3">
    <location>
        <begin position="347"/>
        <end position="431"/>
    </location>
</feature>
<dbReference type="PANTHER" id="PTHR46890:SF28">
    <property type="entry name" value="REVERSE TRANSCRIPTASE DOMAIN-CONTAINING PROTEIN"/>
    <property type="match status" value="1"/>
</dbReference>
<gene>
    <name evidence="4" type="ORF">MTR67_007050</name>
</gene>
<feature type="domain" description="RNase H type-1" evidence="2">
    <location>
        <begin position="524"/>
        <end position="583"/>
    </location>
</feature>
<dbReference type="InterPro" id="IPR044730">
    <property type="entry name" value="RNase_H-like_dom_plant"/>
</dbReference>
<feature type="compositionally biased region" description="Basic and acidic residues" evidence="1">
    <location>
        <begin position="584"/>
        <end position="594"/>
    </location>
</feature>
<evidence type="ECO:0000259" key="2">
    <source>
        <dbReference type="Pfam" id="PF13456"/>
    </source>
</evidence>
<dbReference type="SUPFAM" id="SSF53098">
    <property type="entry name" value="Ribonuclease H-like"/>
    <property type="match status" value="1"/>
</dbReference>
<evidence type="ECO:0000313" key="4">
    <source>
        <dbReference type="EMBL" id="WMV13665.1"/>
    </source>
</evidence>
<dbReference type="InterPro" id="IPR026960">
    <property type="entry name" value="RVT-Znf"/>
</dbReference>
<dbReference type="EMBL" id="CP133613">
    <property type="protein sequence ID" value="WMV13665.1"/>
    <property type="molecule type" value="Genomic_DNA"/>
</dbReference>